<feature type="compositionally biased region" description="Polar residues" evidence="1">
    <location>
        <begin position="225"/>
        <end position="234"/>
    </location>
</feature>
<evidence type="ECO:0000256" key="1">
    <source>
        <dbReference type="SAM" id="MobiDB-lite"/>
    </source>
</evidence>
<feature type="region of interest" description="Disordered" evidence="1">
    <location>
        <begin position="50"/>
        <end position="267"/>
    </location>
</feature>
<accession>A0A918YRC2</accession>
<organism evidence="2 3">
    <name type="scientific">Streptomyces alanosinicus</name>
    <dbReference type="NCBI Taxonomy" id="68171"/>
    <lineage>
        <taxon>Bacteria</taxon>
        <taxon>Bacillati</taxon>
        <taxon>Actinomycetota</taxon>
        <taxon>Actinomycetes</taxon>
        <taxon>Kitasatosporales</taxon>
        <taxon>Streptomycetaceae</taxon>
        <taxon>Streptomyces</taxon>
    </lineage>
</organism>
<dbReference type="EMBL" id="BMVG01000026">
    <property type="protein sequence ID" value="GHE10920.1"/>
    <property type="molecule type" value="Genomic_DNA"/>
</dbReference>
<evidence type="ECO:0000313" key="3">
    <source>
        <dbReference type="Proteomes" id="UP000655443"/>
    </source>
</evidence>
<dbReference type="AlphaFoldDB" id="A0A918YRC2"/>
<dbReference type="Proteomes" id="UP000655443">
    <property type="component" value="Unassembled WGS sequence"/>
</dbReference>
<protein>
    <submittedName>
        <fullName evidence="2">Uncharacterized protein</fullName>
    </submittedName>
</protein>
<feature type="region of interest" description="Disordered" evidence="1">
    <location>
        <begin position="1"/>
        <end position="36"/>
    </location>
</feature>
<reference evidence="2" key="2">
    <citation type="submission" date="2020-09" db="EMBL/GenBank/DDBJ databases">
        <authorList>
            <person name="Sun Q."/>
            <person name="Ohkuma M."/>
        </authorList>
    </citation>
    <scope>NUCLEOTIDE SEQUENCE</scope>
    <source>
        <strain evidence="2">JCM 4714</strain>
    </source>
</reference>
<proteinExistence type="predicted"/>
<feature type="compositionally biased region" description="Basic residues" evidence="1">
    <location>
        <begin position="13"/>
        <end position="24"/>
    </location>
</feature>
<keyword evidence="3" id="KW-1185">Reference proteome</keyword>
<evidence type="ECO:0000313" key="2">
    <source>
        <dbReference type="EMBL" id="GHE10920.1"/>
    </source>
</evidence>
<comment type="caution">
    <text evidence="2">The sequence shown here is derived from an EMBL/GenBank/DDBJ whole genome shotgun (WGS) entry which is preliminary data.</text>
</comment>
<gene>
    <name evidence="2" type="ORF">GCM10010339_68650</name>
</gene>
<reference evidence="2" key="1">
    <citation type="journal article" date="2014" name="Int. J. Syst. Evol. Microbiol.">
        <title>Complete genome sequence of Corynebacterium casei LMG S-19264T (=DSM 44701T), isolated from a smear-ripened cheese.</title>
        <authorList>
            <consortium name="US DOE Joint Genome Institute (JGI-PGF)"/>
            <person name="Walter F."/>
            <person name="Albersmeier A."/>
            <person name="Kalinowski J."/>
            <person name="Ruckert C."/>
        </authorList>
    </citation>
    <scope>NUCLEOTIDE SEQUENCE</scope>
    <source>
        <strain evidence="2">JCM 4714</strain>
    </source>
</reference>
<sequence>MPEEAETSEADKRPKKKTAKRAALRPRPGLLDNPALSGAASVAARSVLGQGAGAPPAAAPPTPTAQPTPPQAVPAPSTPPDTPASVVIEEPSAPLSQATAPAAVDEPHPGVGTGPASAGRGQASRLAPAAESDPAVGARAGLSKNGSTRTASDGVHDDGPIADLALRPVQTPRPDPGTPSTPVAEPSGPVERMSSNAAGVGHSPAPRPDARTGSGGGAPGEGTFSPISPSQPTVEESPAGQATASGSRRRRSGGSRQSSKAGPAHEALLGSWRSSRLDLQLRRQEWQTHPFRFAPDLVAQLSKRVAQDCSSSGKTLTAAQYVDAAMGLYLPRTIEEQLNLAEEFLLSRETDVGTGKQASHRVSPEVFALAAPLANDLREAGHARIAVHVYSGALDRFLRDLEAEGPLSK</sequence>
<feature type="compositionally biased region" description="Pro residues" evidence="1">
    <location>
        <begin position="57"/>
        <end position="82"/>
    </location>
</feature>
<name>A0A918YRC2_9ACTN</name>